<feature type="domain" description="PKS/mFAS DH" evidence="12">
    <location>
        <begin position="2182"/>
        <end position="2553"/>
    </location>
</feature>
<feature type="region of interest" description="C-terminal hotdog fold" evidence="8">
    <location>
        <begin position="2381"/>
        <end position="2553"/>
    </location>
</feature>
<dbReference type="InterPro" id="IPR016035">
    <property type="entry name" value="Acyl_Trfase/lysoPLipase"/>
</dbReference>
<evidence type="ECO:0000256" key="7">
    <source>
        <dbReference type="ARBA" id="ARBA00023315"/>
    </source>
</evidence>
<dbReference type="InterPro" id="IPR006162">
    <property type="entry name" value="Ppantetheine_attach_site"/>
</dbReference>
<name>A0AAE0LCP8_9CHLO</name>
<dbReference type="Gene3D" id="1.10.1200.10">
    <property type="entry name" value="ACP-like"/>
    <property type="match status" value="2"/>
</dbReference>
<dbReference type="InterPro" id="IPR009081">
    <property type="entry name" value="PP-bd_ACP"/>
</dbReference>
<dbReference type="InterPro" id="IPR005645">
    <property type="entry name" value="FSH-like_dom"/>
</dbReference>
<dbReference type="Gene3D" id="3.10.129.110">
    <property type="entry name" value="Polyketide synthase dehydratase"/>
    <property type="match status" value="1"/>
</dbReference>
<dbReference type="InterPro" id="IPR013149">
    <property type="entry name" value="ADH-like_C"/>
</dbReference>
<dbReference type="InterPro" id="IPR020807">
    <property type="entry name" value="PKS_DH"/>
</dbReference>
<evidence type="ECO:0000259" key="12">
    <source>
        <dbReference type="PROSITE" id="PS52019"/>
    </source>
</evidence>
<dbReference type="FunFam" id="3.40.50.720:FF:000209">
    <property type="entry name" value="Polyketide synthase Pks12"/>
    <property type="match status" value="1"/>
</dbReference>
<dbReference type="SUPFAM" id="SSF50129">
    <property type="entry name" value="GroES-like"/>
    <property type="match status" value="1"/>
</dbReference>
<keyword evidence="4" id="KW-0677">Repeat</keyword>
<feature type="domain" description="Ketosynthase family 3 (KS3)" evidence="11">
    <location>
        <begin position="599"/>
        <end position="1048"/>
    </location>
</feature>
<evidence type="ECO:0000256" key="4">
    <source>
        <dbReference type="ARBA" id="ARBA00022737"/>
    </source>
</evidence>
<dbReference type="InterPro" id="IPR014043">
    <property type="entry name" value="Acyl_transferase_dom"/>
</dbReference>
<evidence type="ECO:0000313" key="14">
    <source>
        <dbReference type="Proteomes" id="UP001190700"/>
    </source>
</evidence>
<dbReference type="InterPro" id="IPR036291">
    <property type="entry name" value="NAD(P)-bd_dom_sf"/>
</dbReference>
<dbReference type="InterPro" id="IPR020841">
    <property type="entry name" value="PKS_Beta-ketoAc_synthase_dom"/>
</dbReference>
<dbReference type="SUPFAM" id="SSF51735">
    <property type="entry name" value="NAD(P)-binding Rossmann-fold domains"/>
    <property type="match status" value="3"/>
</dbReference>
<gene>
    <name evidence="13" type="ORF">CYMTET_11903</name>
</gene>
<sequence>MPSEVGCVELERTLHEAGASCDPSDVLALAHAADLDDIIFIDWTSGTTGRPKGVEVSHRGMAHWLFHRMWLYPAQPEGEVWAMNLFFVWYWHLPLCQGATLLVVPDAETLDVTGQARFLTQAGATRIDCTSPSLLTLWLQLASTEDLAVLAGRVTLVTTSGEALPLRTAEAFHAKMPRGTRLVNILACTETSSDMVWCELTPEVVAAARACGLQYAPIGRPTWNNRVHMEALPPPAEGEAGASADFPEGAGEIFYEGLNILPNGYYRLPEKNAVKFASVPAPAGCAAGAPYNVRFRAGDVGVWVATREQGRLLCIVGRADAVVKVRGHRVELEAVEDSLRECPCVGDVGLVVRDSVLHAFAVFRAAVPTQRHMGQGARDEDGADGLADACIAEMLAHARALLPAAHVPSRVYAVPRLPYTTNGKLKRAALAERLENPQLEADAGAEGLGSQAQREVQARAPSSPDAAKAVHVTLDAARAGVEVGSATALHGGGAVASSAPHAVGDGSGDRSRACDDVAEAWSALLGVNAPALKVGCNFFEVGGTSLLAVQLAARLRIPVPDVFEHVTLAALTRHVAELRGEAPSAAAPERILSPRIGRGDAVAVVGLAGRWPGGAHTWGVLWEEIWQGRELIERFTEGQMAAAGVPAEAYRGAGWVPRGAVLEEEVVRGFDCEFWGFSRGDAALIDPVQRVVLACGYEALEDAGVDALRAQEALGHVAVTVCGASLPTYLPDVLRSDVRAMRHTDPAGYFLAEINHDKDYVASRLAYHLNLTGPVKTVATACSSSLVAVADTAASVRAGCYGCDAGLAGGASIFNPQRTGYRHLPAMILSPDGHCRPFDAQAAGTVPCNACALVALRPLSAVTTEATGAGVYGVVRGAGVNNDGGRKAGFSAPSSAAQSSAIQAALADAELAPQSVSYVECHGTGTLVGDPIELAGLQRAFQVGTAAAAESGHCAVGSVKSNLGHANTAAGIVGLTKLLASLQGGQLAPTLHFRTPNPKFDFARSPFVVQAARAPWAPRGGAEKEALRVAGVSSFGIGGSNAHVVACAAASPHRGRAASEGALSSSQATWVLPDQPLAKARTWYLIPLSTRTEASLERACAALPATLSMSARHAAAPRESEPGASDAGPDTAERLALIERGFLVGRAALTWRSFAVVRGPFPTDQENGEMDGAGGTEQEGLAETGEPHHAAAAVRGSSSGVVFGAWAAPCAVPVGARPRRAVLMFPGQGAQYPGMGACLGVQSSAWRTAVAECGAVLGVDIDALLGGRLTGKWRLACSHGAQVAVFVTGYAMSEVLRRGCGIRPAALIGHSVGEYVAACAAGVMDLADALRVVSARGALCDQLPPGRMAAVLGCEEKALREVLAQQHPLCELACANAPACFTVTGPTAAMEALHVRLELGGGRVQVRWLHTAAAFHSAHCEAIMPALEQCLREVALRPPSIPVLSNVSGSWLTDAEATSPAYWARHLRHAVRFHDGILAAWECFPGAAMVEAGAGRSLCHFVGLAAAAQASRDGGSHTAPTPRPMDSPSAAPAPIGTMPTAVAAAAAGDQEALAERALVRAVGEMWACGVEIGGHWEFMPEAGTRRACLPPHRFESTDCWPGTAPEPSVAAEDVAAEGRVGRAGAEPDGGSVGAPRVCLLRLEWRPALRRTAGEVVAAEAAGPRWPVLMAEDTPGVDQGWLRRELLVPHALAGSMAEAVDAAWLHQRVLFFGAFGAREALPAAVEEPAAQQRVCARFLDLVQQLVHSRSGAHLWVVVTGSIRYSALRGLAKAVRLEHPELSCRCILWEPSAPINGGWEPSTPINGGEGSHVLPSASTAELPGAQQLRRDLAEELRFPADPVLEPEVDLCAPQGGRRVPRLVPWCPEPLLDGGSHPSTPHPPHPAFQADPAGTYLITGGMRGLGLALALWLVRDAGARHVALLGRSSPAPGSAGERALEAMRAAGCRVLTLEADVAEAAALKRALAETSSALPPLAGVFHAAGVVDDGALRKLTAERCEKVLAPKTAAWHLHRMTSGMASLRFMLLFSSTASLWGTSGQSTYCAANAFLDALAEARTARGDLTLALQWGGWGGVGMSADLGLVPTNGEVYLTEQQGLQALSATLAAALHKGGASGGGCTAVLQVGDWAAYRADRTLFAHPQLPLLGCLPHQGGSAMGGWAEAGAYSDARGGGGDSPQCLPGLLPLLGAPLVSGGGMCVWERRVDLMEEEGPGDNLSFLSDHAFGSEILTPATFYLNLAIAAGLAAVPGPHAPGGALATVELQDVAFLRPMRLRAEPNSGRVVRTVVDAGGAGTRGAWLVRIMSRMGARETPGPNLEAPAVAEATARDEPATWLLHATCSVTVVYEPGGSSFQSDPGTAPRGQHGHALQRRGDSTGTPSSTRAREVIAGGALYEEFGVRGGFWYGPAFRGVVHAWRGGAGGEQAIEAGALVRTPLEVEAGAGGFAFHPAVWDACTHVASLVSTAGLRGLPSRIRHVSLRRLCVAPCASEDVSGAGGAPLFRASCTGTHGAVDLSIVPVLCPVVDGASSRSDGRAEDAVRPFDKLQMTGFEMAVPDGTGAGGNPAGRYYWRQMVWERVAAVQTPGGGRDVGAEAPSAAALAAAAAGPRRHGEAGRPRWMVIAKLGAPGARHVGLALLEKLQGAGGADALLLDVDDLPQPGLSASAASPQFAELLETLPGGERNDSGVGARLDGIAVLCGLSGATEGAEEAEEAVHLARQVAALAMGTCGLVRCLRPRARVWALSLGCAAPASHSGKPSVSSSPEGYLGGSPNVGVAGKAAMGVVRTLLEGGQAMAACSAVHVCLSDGADRVFDCTGANRAVGAGTSSALRWAAAVMTDPRALQLTLVGEGGELWRPQVHSLGADVVEQSADTPPAEPGASADEPPSAGVFGGAPYSVVVRSGADVAGIERVRVEQSTRRPPAPGEVEIYTGGGYWALNFRDVLLALDVIPATVGGQELGIGGECTGRVAAVGEGVRHVAVGDEVVACPPDGFGSYVTVLGDFVLPKPATLDAEGAVGVTLVFATAWLALRRIARLAAGERILVHSGAGGVGLAAIQIAQAAGAEVYATAGTTEKRAYLLGLGVARVFDSRTLAFVDAIKEATHGYGVDVVLNSLAGEAMRRSVELLAPFGRFVEIGKRDQYEHTQLDLSPFLGGLTYSAAHLDVLMQQQPAVARGVMEEVWREIEAGRLRPLPSTVFALPRVHDALHYMAKGVHIGKVLVSMPPADATVAVYKEVAPAGASHLPVDVWTSLTCERCHVVCAEGTGGCSTAAMRYAQALATPGEAATDVLVLTLRASASEGLWAERTNAEPPAPSVTVVEFDDRGALAAYVHELRHSARNRRPIGSIVHICGGGAGEGSGGGGLEEPGGVAAQAAKSPACHIQVATALHALALEAAPVFVGVITRTIQAGTPMAVHYQEAAVAGALEGLSALRRRCGVPSVALGVHLCPLQPDSREPSSSRIPPWRWQTLAPQPAEAAPAMLCEAMAARAEAGMHAPGGTVTPRDLAEMLLGMVAGLAMAPSVTLPDLRSSRAGDADGAASTLQVARQIEATNACAEVTVLTSARDVELQEAQAASWSGARQALQGERGQQHRGRGPREGARRARPAVKVVQAWLKDLVVAQHGLKPQEVDLDRSLEEYGMDSLALIGLAHKLTRFVGTEVSAADIYDFPTTRLLAAHLGRPETTAPAQSRDPAVGTAAENAEARAAPHSHGAVAHSNGVGAGVELPRVLFMHGFRTNAQVMRLQAHGLASHLAGRFHVEFLNAPHAATGGGDPSLEGIGWEAGELHEWWGRWGMGKKLNSYTDGWRGPELDGLEMSVRHVTEHIERHGPYAGIAGFSQGACVAALVLQALQQARTPAASVAPPRFALLFSAVTCPALGGPLSGSTNIPITCPSLHIFDPCDEVNEMCQNLVKEFDQATAQEVLHDAGHALMEAKSWLDDATAYEDPSDSIADFDAVLKSARRKNTLDDDEVNEQFSTALDPAFYAPVVSRLFTHQQRATVDLLTMQQWLAGLTVTILDVKKQLQTLTDMVNGKGYFTPRADKKNLIDHGGGGSGVRFSLGEIENDLLAEQFQVVAMKENNDERFETLCMLAGGKPAMFDDVSAFSFGVAPGGAPGFVQERYVPYCQPVAHLGGFSVGGRSSAIALLVRLCIFGCLLPAAPLPAATVGGDCGGSLTALGSRLTPTTTSIDAFNNTPTTEDGVDARKAAIPPRRARRNRVRQGFMRLQVVPVPVPPEDEDPDYVPSSPPYSPGSSGDEAATDDLDAWRFLKLPHE</sequence>
<feature type="region of interest" description="Disordered" evidence="9">
    <location>
        <begin position="4225"/>
        <end position="4259"/>
    </location>
</feature>
<dbReference type="SUPFAM" id="SSF52151">
    <property type="entry name" value="FabD/lysophospholipase-like"/>
    <property type="match status" value="1"/>
</dbReference>
<feature type="active site" description="Proton acceptor; for dehydratase activity" evidence="8">
    <location>
        <position position="2220"/>
    </location>
</feature>
<dbReference type="SUPFAM" id="SSF47336">
    <property type="entry name" value="ACP-like"/>
    <property type="match status" value="2"/>
</dbReference>
<dbReference type="GO" id="GO:0004315">
    <property type="term" value="F:3-oxoacyl-[acyl-carrier-protein] synthase activity"/>
    <property type="evidence" value="ECO:0007669"/>
    <property type="project" value="InterPro"/>
</dbReference>
<dbReference type="PROSITE" id="PS00455">
    <property type="entry name" value="AMP_BINDING"/>
    <property type="match status" value="1"/>
</dbReference>
<dbReference type="InterPro" id="IPR018201">
    <property type="entry name" value="Ketoacyl_synth_AS"/>
</dbReference>
<dbReference type="GO" id="GO:0044550">
    <property type="term" value="P:secondary metabolite biosynthetic process"/>
    <property type="evidence" value="ECO:0007669"/>
    <property type="project" value="UniProtKB-ARBA"/>
</dbReference>
<feature type="domain" description="Carrier" evidence="10">
    <location>
        <begin position="3605"/>
        <end position="3679"/>
    </location>
</feature>
<reference evidence="13 14" key="1">
    <citation type="journal article" date="2015" name="Genome Biol. Evol.">
        <title>Comparative Genomics of a Bacterivorous Green Alga Reveals Evolutionary Causalities and Consequences of Phago-Mixotrophic Mode of Nutrition.</title>
        <authorList>
            <person name="Burns J.A."/>
            <person name="Paasch A."/>
            <person name="Narechania A."/>
            <person name="Kim E."/>
        </authorList>
    </citation>
    <scope>NUCLEOTIDE SEQUENCE [LARGE SCALE GENOMIC DNA]</scope>
    <source>
        <strain evidence="13 14">PLY_AMNH</strain>
    </source>
</reference>
<dbReference type="SUPFAM" id="SSF53474">
    <property type="entry name" value="alpha/beta-Hydrolases"/>
    <property type="match status" value="1"/>
</dbReference>
<dbReference type="InterPro" id="IPR001227">
    <property type="entry name" value="Ac_transferase_dom_sf"/>
</dbReference>
<feature type="region of interest" description="Disordered" evidence="9">
    <location>
        <begin position="3677"/>
        <end position="3714"/>
    </location>
</feature>
<dbReference type="PROSITE" id="PS00012">
    <property type="entry name" value="PHOSPHOPANTETHEINE"/>
    <property type="match status" value="1"/>
</dbReference>
<dbReference type="Gene3D" id="3.30.70.250">
    <property type="entry name" value="Malonyl-CoA ACP transacylase, ACP-binding"/>
    <property type="match status" value="1"/>
</dbReference>
<dbReference type="GO" id="GO:0006633">
    <property type="term" value="P:fatty acid biosynthetic process"/>
    <property type="evidence" value="ECO:0007669"/>
    <property type="project" value="InterPro"/>
</dbReference>
<dbReference type="PROSITE" id="PS52019">
    <property type="entry name" value="PKS_MFAS_DH"/>
    <property type="match status" value="1"/>
</dbReference>
<feature type="region of interest" description="Disordered" evidence="9">
    <location>
        <begin position="1512"/>
        <end position="1535"/>
    </location>
</feature>
<dbReference type="InterPro" id="IPR016039">
    <property type="entry name" value="Thiolase-like"/>
</dbReference>
<dbReference type="Pfam" id="PF03959">
    <property type="entry name" value="FSH1"/>
    <property type="match status" value="1"/>
</dbReference>
<dbReference type="Gene3D" id="3.40.47.10">
    <property type="match status" value="1"/>
</dbReference>
<evidence type="ECO:0000256" key="2">
    <source>
        <dbReference type="ARBA" id="ARBA00022553"/>
    </source>
</evidence>
<dbReference type="InterPro" id="IPR020845">
    <property type="entry name" value="AMP-binding_CS"/>
</dbReference>
<feature type="region of interest" description="Disordered" evidence="9">
    <location>
        <begin position="2348"/>
        <end position="2379"/>
    </location>
</feature>
<dbReference type="Gene3D" id="3.40.366.10">
    <property type="entry name" value="Malonyl-Coenzyme A Acyl Carrier Protein, domain 2"/>
    <property type="match status" value="1"/>
</dbReference>
<dbReference type="InterPro" id="IPR000873">
    <property type="entry name" value="AMP-dep_synth/lig_dom"/>
</dbReference>
<keyword evidence="1" id="KW-0596">Phosphopantetheine</keyword>
<keyword evidence="6" id="KW-0511">Multifunctional enzyme</keyword>
<dbReference type="PANTHER" id="PTHR43775">
    <property type="entry name" value="FATTY ACID SYNTHASE"/>
    <property type="match status" value="1"/>
</dbReference>
<evidence type="ECO:0000259" key="11">
    <source>
        <dbReference type="PROSITE" id="PS52004"/>
    </source>
</evidence>
<evidence type="ECO:0000256" key="1">
    <source>
        <dbReference type="ARBA" id="ARBA00022450"/>
    </source>
</evidence>
<comment type="caution">
    <text evidence="13">The sequence shown here is derived from an EMBL/GenBank/DDBJ whole genome shotgun (WGS) entry which is preliminary data.</text>
</comment>
<evidence type="ECO:0000313" key="13">
    <source>
        <dbReference type="EMBL" id="KAK3280247.1"/>
    </source>
</evidence>
<evidence type="ECO:0000259" key="10">
    <source>
        <dbReference type="PROSITE" id="PS50075"/>
    </source>
</evidence>
<evidence type="ECO:0000256" key="9">
    <source>
        <dbReference type="SAM" id="MobiDB-lite"/>
    </source>
</evidence>
<dbReference type="Gene3D" id="3.30.300.30">
    <property type="match status" value="1"/>
</dbReference>
<feature type="region of interest" description="N-terminal hotdog fold" evidence="8">
    <location>
        <begin position="2182"/>
        <end position="2346"/>
    </location>
</feature>
<dbReference type="InterPro" id="IPR049900">
    <property type="entry name" value="PKS_mFAS_DH"/>
</dbReference>
<dbReference type="GO" id="GO:0005886">
    <property type="term" value="C:plasma membrane"/>
    <property type="evidence" value="ECO:0007669"/>
    <property type="project" value="TreeGrafter"/>
</dbReference>
<dbReference type="InterPro" id="IPR049552">
    <property type="entry name" value="PKS_DH_N"/>
</dbReference>
<dbReference type="Pfam" id="PF02801">
    <property type="entry name" value="Ketoacyl-synt_C"/>
    <property type="match status" value="1"/>
</dbReference>
<dbReference type="PROSITE" id="PS52004">
    <property type="entry name" value="KS3_2"/>
    <property type="match status" value="1"/>
</dbReference>
<dbReference type="SMART" id="SM00827">
    <property type="entry name" value="PKS_AT"/>
    <property type="match status" value="1"/>
</dbReference>
<keyword evidence="7" id="KW-0012">Acyltransferase</keyword>
<feature type="compositionally biased region" description="Low complexity" evidence="9">
    <location>
        <begin position="3694"/>
        <end position="3703"/>
    </location>
</feature>
<dbReference type="InterPro" id="IPR014031">
    <property type="entry name" value="Ketoacyl_synth_C"/>
</dbReference>
<dbReference type="Pfam" id="PF00550">
    <property type="entry name" value="PP-binding"/>
    <property type="match status" value="2"/>
</dbReference>
<dbReference type="InterPro" id="IPR020843">
    <property type="entry name" value="ER"/>
</dbReference>
<dbReference type="SMART" id="SM00822">
    <property type="entry name" value="PKS_KR"/>
    <property type="match status" value="1"/>
</dbReference>
<dbReference type="SMART" id="SM00826">
    <property type="entry name" value="PKS_DH"/>
    <property type="match status" value="1"/>
</dbReference>
<dbReference type="InterPro" id="IPR011032">
    <property type="entry name" value="GroES-like_sf"/>
</dbReference>
<dbReference type="Pfam" id="PF00107">
    <property type="entry name" value="ADH_zinc_N"/>
    <property type="match status" value="1"/>
</dbReference>
<dbReference type="InterPro" id="IPR014030">
    <property type="entry name" value="Ketoacyl_synth_N"/>
</dbReference>
<dbReference type="Gene3D" id="3.90.180.10">
    <property type="entry name" value="Medium-chain alcohol dehydrogenases, catalytic domain"/>
    <property type="match status" value="1"/>
</dbReference>
<dbReference type="Gene3D" id="3.40.50.1820">
    <property type="entry name" value="alpha/beta hydrolase"/>
    <property type="match status" value="1"/>
</dbReference>
<dbReference type="Pfam" id="PF00501">
    <property type="entry name" value="AMP-binding"/>
    <property type="match status" value="1"/>
</dbReference>
<dbReference type="CDD" id="cd05195">
    <property type="entry name" value="enoyl_red"/>
    <property type="match status" value="1"/>
</dbReference>
<organism evidence="13 14">
    <name type="scientific">Cymbomonas tetramitiformis</name>
    <dbReference type="NCBI Taxonomy" id="36881"/>
    <lineage>
        <taxon>Eukaryota</taxon>
        <taxon>Viridiplantae</taxon>
        <taxon>Chlorophyta</taxon>
        <taxon>Pyramimonadophyceae</taxon>
        <taxon>Pyramimonadales</taxon>
        <taxon>Pyramimonadaceae</taxon>
        <taxon>Cymbomonas</taxon>
    </lineage>
</organism>
<accession>A0AAE0LCP8</accession>
<dbReference type="EMBL" id="LGRX02004472">
    <property type="protein sequence ID" value="KAK3280247.1"/>
    <property type="molecule type" value="Genomic_DNA"/>
</dbReference>
<dbReference type="InterPro" id="IPR049551">
    <property type="entry name" value="PKS_DH_C"/>
</dbReference>
<dbReference type="InterPro" id="IPR045851">
    <property type="entry name" value="AMP-bd_C_sf"/>
</dbReference>
<dbReference type="GO" id="GO:0004312">
    <property type="term" value="F:fatty acid synthase activity"/>
    <property type="evidence" value="ECO:0007669"/>
    <property type="project" value="TreeGrafter"/>
</dbReference>
<dbReference type="PROSITE" id="PS00606">
    <property type="entry name" value="KS3_1"/>
    <property type="match status" value="1"/>
</dbReference>
<feature type="region of interest" description="Disordered" evidence="9">
    <location>
        <begin position="2865"/>
        <end position="2884"/>
    </location>
</feature>
<keyword evidence="3" id="KW-0808">Transferase</keyword>
<proteinExistence type="predicted"/>
<dbReference type="GO" id="GO:0016491">
    <property type="term" value="F:oxidoreductase activity"/>
    <property type="evidence" value="ECO:0007669"/>
    <property type="project" value="InterPro"/>
</dbReference>
<dbReference type="SMART" id="SM01294">
    <property type="entry name" value="PKS_PP_betabranch"/>
    <property type="match status" value="1"/>
</dbReference>
<dbReference type="InterPro" id="IPR050091">
    <property type="entry name" value="PKS_NRPS_Biosynth_Enz"/>
</dbReference>
<feature type="region of interest" description="Disordered" evidence="9">
    <location>
        <begin position="3574"/>
        <end position="3599"/>
    </location>
</feature>
<dbReference type="InterPro" id="IPR016036">
    <property type="entry name" value="Malonyl_transacylase_ACP-bd"/>
</dbReference>
<dbReference type="InterPro" id="IPR036736">
    <property type="entry name" value="ACP-like_sf"/>
</dbReference>
<dbReference type="GO" id="GO:0031177">
    <property type="term" value="F:phosphopantetheine binding"/>
    <property type="evidence" value="ECO:0007669"/>
    <property type="project" value="InterPro"/>
</dbReference>
<dbReference type="CDD" id="cd00833">
    <property type="entry name" value="PKS"/>
    <property type="match status" value="1"/>
</dbReference>
<feature type="region of interest" description="Disordered" evidence="9">
    <location>
        <begin position="492"/>
        <end position="511"/>
    </location>
</feature>
<dbReference type="SUPFAM" id="SSF55048">
    <property type="entry name" value="Probable ACP-binding domain of malonyl-CoA ACP transacylase"/>
    <property type="match status" value="1"/>
</dbReference>
<dbReference type="Pfam" id="PF08659">
    <property type="entry name" value="KR"/>
    <property type="match status" value="1"/>
</dbReference>
<dbReference type="SUPFAM" id="SSF56801">
    <property type="entry name" value="Acetyl-CoA synthetase-like"/>
    <property type="match status" value="1"/>
</dbReference>
<dbReference type="PANTHER" id="PTHR43775:SF37">
    <property type="entry name" value="SI:DKEY-61P9.11"/>
    <property type="match status" value="1"/>
</dbReference>
<dbReference type="SMART" id="SM00825">
    <property type="entry name" value="PKS_KS"/>
    <property type="match status" value="1"/>
</dbReference>
<dbReference type="InterPro" id="IPR013968">
    <property type="entry name" value="PKS_KR"/>
</dbReference>
<dbReference type="SUPFAM" id="SSF53901">
    <property type="entry name" value="Thiolase-like"/>
    <property type="match status" value="1"/>
</dbReference>
<dbReference type="Gene3D" id="3.40.50.12780">
    <property type="entry name" value="N-terminal domain of ligase-like"/>
    <property type="match status" value="1"/>
</dbReference>
<dbReference type="Pfam" id="PF00109">
    <property type="entry name" value="ketoacyl-synt"/>
    <property type="match status" value="1"/>
</dbReference>
<dbReference type="InterPro" id="IPR057326">
    <property type="entry name" value="KR_dom"/>
</dbReference>
<dbReference type="Pfam" id="PF21089">
    <property type="entry name" value="PKS_DH_N"/>
    <property type="match status" value="1"/>
</dbReference>
<dbReference type="SMART" id="SM00823">
    <property type="entry name" value="PKS_PP"/>
    <property type="match status" value="2"/>
</dbReference>
<dbReference type="InterPro" id="IPR029058">
    <property type="entry name" value="AB_hydrolase_fold"/>
</dbReference>
<dbReference type="InterPro" id="IPR042104">
    <property type="entry name" value="PKS_dehydratase_sf"/>
</dbReference>
<dbReference type="InterPro" id="IPR042099">
    <property type="entry name" value="ANL_N_sf"/>
</dbReference>
<evidence type="ECO:0000256" key="6">
    <source>
        <dbReference type="ARBA" id="ARBA00023268"/>
    </source>
</evidence>
<dbReference type="InterPro" id="IPR020806">
    <property type="entry name" value="PKS_PP-bd"/>
</dbReference>
<dbReference type="GO" id="GO:0005737">
    <property type="term" value="C:cytoplasm"/>
    <property type="evidence" value="ECO:0007669"/>
    <property type="project" value="TreeGrafter"/>
</dbReference>
<keyword evidence="2" id="KW-0597">Phosphoprotein</keyword>
<protein>
    <submittedName>
        <fullName evidence="13">Uncharacterized protein</fullName>
    </submittedName>
</protein>
<dbReference type="Gene3D" id="3.40.50.720">
    <property type="entry name" value="NAD(P)-binding Rossmann-like Domain"/>
    <property type="match status" value="2"/>
</dbReference>
<evidence type="ECO:0000256" key="3">
    <source>
        <dbReference type="ARBA" id="ARBA00022679"/>
    </source>
</evidence>
<evidence type="ECO:0000256" key="5">
    <source>
        <dbReference type="ARBA" id="ARBA00022857"/>
    </source>
</evidence>
<keyword evidence="5" id="KW-0521">NADP</keyword>
<feature type="region of interest" description="Disordered" evidence="9">
    <location>
        <begin position="1160"/>
        <end position="1189"/>
    </location>
</feature>
<dbReference type="Proteomes" id="UP001190700">
    <property type="component" value="Unassembled WGS sequence"/>
</dbReference>
<dbReference type="PROSITE" id="PS50075">
    <property type="entry name" value="CARRIER"/>
    <property type="match status" value="1"/>
</dbReference>
<evidence type="ECO:0000256" key="8">
    <source>
        <dbReference type="PROSITE-ProRule" id="PRU01363"/>
    </source>
</evidence>
<dbReference type="Pfam" id="PF00698">
    <property type="entry name" value="Acyl_transf_1"/>
    <property type="match status" value="1"/>
</dbReference>
<feature type="active site" description="Proton donor; for dehydratase activity" evidence="8">
    <location>
        <position position="2450"/>
    </location>
</feature>
<keyword evidence="14" id="KW-1185">Reference proteome</keyword>
<dbReference type="SMART" id="SM00829">
    <property type="entry name" value="PKS_ER"/>
    <property type="match status" value="1"/>
</dbReference>
<dbReference type="Pfam" id="PF14765">
    <property type="entry name" value="PS-DH"/>
    <property type="match status" value="1"/>
</dbReference>